<dbReference type="PaxDb" id="3827-XP_004511443.1"/>
<reference evidence="2" key="2">
    <citation type="submission" date="2025-08" db="UniProtKB">
        <authorList>
            <consortium name="RefSeq"/>
        </authorList>
    </citation>
    <scope>IDENTIFICATION</scope>
    <source>
        <tissue evidence="2">Etiolated seedlings</tissue>
    </source>
</reference>
<accession>A0A1S2YXC2</accession>
<protein>
    <submittedName>
        <fullName evidence="2">Uncharacterized protein LOC101507244</fullName>
    </submittedName>
</protein>
<proteinExistence type="predicted"/>
<dbReference type="OrthoDB" id="10588685at2759"/>
<sequence>MTSSIWPGICMSLHNIEENGSWKFGDGSKINFWSDTWLSKPATDFLEIHAFVHNFLYAKVKDFLVNMMWAIPNFLTASFPTLTSKINLISISRFEVDDHLVWVPSTTSIMTFKDAYLFANPYGVSTPFAKLI</sequence>
<evidence type="ECO:0000313" key="1">
    <source>
        <dbReference type="Proteomes" id="UP000087171"/>
    </source>
</evidence>
<name>A0A1S2YXC2_CICAR</name>
<dbReference type="KEGG" id="cam:101507244"/>
<dbReference type="RefSeq" id="XP_004511443.1">
    <property type="nucleotide sequence ID" value="XM_004511386.1"/>
</dbReference>
<evidence type="ECO:0000313" key="2">
    <source>
        <dbReference type="RefSeq" id="XP_004511443.1"/>
    </source>
</evidence>
<dbReference type="GeneID" id="101507244"/>
<dbReference type="AlphaFoldDB" id="A0A1S2YXC2"/>
<gene>
    <name evidence="2" type="primary">LOC101507244</name>
</gene>
<organism evidence="1 2">
    <name type="scientific">Cicer arietinum</name>
    <name type="common">Chickpea</name>
    <name type="synonym">Garbanzo</name>
    <dbReference type="NCBI Taxonomy" id="3827"/>
    <lineage>
        <taxon>Eukaryota</taxon>
        <taxon>Viridiplantae</taxon>
        <taxon>Streptophyta</taxon>
        <taxon>Embryophyta</taxon>
        <taxon>Tracheophyta</taxon>
        <taxon>Spermatophyta</taxon>
        <taxon>Magnoliopsida</taxon>
        <taxon>eudicotyledons</taxon>
        <taxon>Gunneridae</taxon>
        <taxon>Pentapetalae</taxon>
        <taxon>rosids</taxon>
        <taxon>fabids</taxon>
        <taxon>Fabales</taxon>
        <taxon>Fabaceae</taxon>
        <taxon>Papilionoideae</taxon>
        <taxon>50 kb inversion clade</taxon>
        <taxon>NPAAA clade</taxon>
        <taxon>Hologalegina</taxon>
        <taxon>IRL clade</taxon>
        <taxon>Cicereae</taxon>
        <taxon>Cicer</taxon>
    </lineage>
</organism>
<reference evidence="1" key="1">
    <citation type="journal article" date="2013" name="Nat. Biotechnol.">
        <title>Draft genome sequence of chickpea (Cicer arietinum) provides a resource for trait improvement.</title>
        <authorList>
            <person name="Varshney R.K."/>
            <person name="Song C."/>
            <person name="Saxena R.K."/>
            <person name="Azam S."/>
            <person name="Yu S."/>
            <person name="Sharpe A.G."/>
            <person name="Cannon S."/>
            <person name="Baek J."/>
            <person name="Rosen B.D."/>
            <person name="Tar'an B."/>
            <person name="Millan T."/>
            <person name="Zhang X."/>
            <person name="Ramsay L.D."/>
            <person name="Iwata A."/>
            <person name="Wang Y."/>
            <person name="Nelson W."/>
            <person name="Farmer A.D."/>
            <person name="Gaur P.M."/>
            <person name="Soderlund C."/>
            <person name="Penmetsa R.V."/>
            <person name="Xu C."/>
            <person name="Bharti A.K."/>
            <person name="He W."/>
            <person name="Winter P."/>
            <person name="Zhao S."/>
            <person name="Hane J.K."/>
            <person name="Carrasquilla-Garcia N."/>
            <person name="Condie J.A."/>
            <person name="Upadhyaya H.D."/>
            <person name="Luo M.C."/>
            <person name="Thudi M."/>
            <person name="Gowda C.L."/>
            <person name="Singh N.P."/>
            <person name="Lichtenzveig J."/>
            <person name="Gali K.K."/>
            <person name="Rubio J."/>
            <person name="Nadarajan N."/>
            <person name="Dolezel J."/>
            <person name="Bansal K.C."/>
            <person name="Xu X."/>
            <person name="Edwards D."/>
            <person name="Zhang G."/>
            <person name="Kahl G."/>
            <person name="Gil J."/>
            <person name="Singh K.B."/>
            <person name="Datta S.K."/>
            <person name="Jackson S.A."/>
            <person name="Wang J."/>
            <person name="Cook D.R."/>
        </authorList>
    </citation>
    <scope>NUCLEOTIDE SEQUENCE [LARGE SCALE GENOMIC DNA]</scope>
    <source>
        <strain evidence="1">cv. CDC Frontier</strain>
    </source>
</reference>
<dbReference type="Proteomes" id="UP000087171">
    <property type="component" value="Chromosome Ca8"/>
</dbReference>
<keyword evidence="1" id="KW-1185">Reference proteome</keyword>